<feature type="transmembrane region" description="Helical" evidence="1">
    <location>
        <begin position="7"/>
        <end position="32"/>
    </location>
</feature>
<keyword evidence="1" id="KW-0812">Transmembrane</keyword>
<organism evidence="2 3">
    <name type="scientific">Armadillidium nasatum</name>
    <dbReference type="NCBI Taxonomy" id="96803"/>
    <lineage>
        <taxon>Eukaryota</taxon>
        <taxon>Metazoa</taxon>
        <taxon>Ecdysozoa</taxon>
        <taxon>Arthropoda</taxon>
        <taxon>Crustacea</taxon>
        <taxon>Multicrustacea</taxon>
        <taxon>Malacostraca</taxon>
        <taxon>Eumalacostraca</taxon>
        <taxon>Peracarida</taxon>
        <taxon>Isopoda</taxon>
        <taxon>Oniscidea</taxon>
        <taxon>Crinocheta</taxon>
        <taxon>Armadillidiidae</taxon>
        <taxon>Armadillidium</taxon>
    </lineage>
</organism>
<accession>A0A5N5SPB9</accession>
<gene>
    <name evidence="2" type="ORF">Anas_05626</name>
</gene>
<feature type="transmembrane region" description="Helical" evidence="1">
    <location>
        <begin position="78"/>
        <end position="109"/>
    </location>
</feature>
<keyword evidence="1" id="KW-1133">Transmembrane helix</keyword>
<evidence type="ECO:0000313" key="2">
    <source>
        <dbReference type="EMBL" id="KAB7495893.1"/>
    </source>
</evidence>
<feature type="non-terminal residue" evidence="2">
    <location>
        <position position="110"/>
    </location>
</feature>
<comment type="caution">
    <text evidence="2">The sequence shown here is derived from an EMBL/GenBank/DDBJ whole genome shotgun (WGS) entry which is preliminary data.</text>
</comment>
<dbReference type="InterPro" id="IPR036259">
    <property type="entry name" value="MFS_trans_sf"/>
</dbReference>
<name>A0A5N5SPB9_9CRUS</name>
<reference evidence="2 3" key="1">
    <citation type="journal article" date="2019" name="PLoS Biol.">
        <title>Sex chromosomes control vertical transmission of feminizing Wolbachia symbionts in an isopod.</title>
        <authorList>
            <person name="Becking T."/>
            <person name="Chebbi M.A."/>
            <person name="Giraud I."/>
            <person name="Moumen B."/>
            <person name="Laverre T."/>
            <person name="Caubet Y."/>
            <person name="Peccoud J."/>
            <person name="Gilbert C."/>
            <person name="Cordaux R."/>
        </authorList>
    </citation>
    <scope>NUCLEOTIDE SEQUENCE [LARGE SCALE GENOMIC DNA]</scope>
    <source>
        <strain evidence="2">ANa2</strain>
        <tissue evidence="2">Whole body excluding digestive tract and cuticle</tissue>
    </source>
</reference>
<protein>
    <recommendedName>
        <fullName evidence="4">Major facilitator superfamily (MFS) profile domain-containing protein</fullName>
    </recommendedName>
</protein>
<evidence type="ECO:0000313" key="3">
    <source>
        <dbReference type="Proteomes" id="UP000326759"/>
    </source>
</evidence>
<dbReference type="SUPFAM" id="SSF103473">
    <property type="entry name" value="MFS general substrate transporter"/>
    <property type="match status" value="1"/>
</dbReference>
<dbReference type="OrthoDB" id="6499973at2759"/>
<evidence type="ECO:0000256" key="1">
    <source>
        <dbReference type="SAM" id="Phobius"/>
    </source>
</evidence>
<dbReference type="AlphaFoldDB" id="A0A5N5SPB9"/>
<dbReference type="Proteomes" id="UP000326759">
    <property type="component" value="Unassembled WGS sequence"/>
</dbReference>
<sequence>MIFCRYSWIILGALFAQCVIFSGFFTSFGIVINALTDEFPDVTFTMIGVLMGLLAWFSKVVLVPVVGSLEMYIGSRNVMIIGSFLFTFSLFVSTLCNKLVQIVIIMGVLL</sequence>
<dbReference type="EMBL" id="SEYY01022004">
    <property type="protein sequence ID" value="KAB7495893.1"/>
    <property type="molecule type" value="Genomic_DNA"/>
</dbReference>
<proteinExistence type="predicted"/>
<keyword evidence="3" id="KW-1185">Reference proteome</keyword>
<keyword evidence="1" id="KW-0472">Membrane</keyword>
<feature type="transmembrane region" description="Helical" evidence="1">
    <location>
        <begin position="44"/>
        <end position="66"/>
    </location>
</feature>
<evidence type="ECO:0008006" key="4">
    <source>
        <dbReference type="Google" id="ProtNLM"/>
    </source>
</evidence>